<dbReference type="HAMAP" id="MF_00104">
    <property type="entry name" value="RNase_III"/>
    <property type="match status" value="1"/>
</dbReference>
<keyword evidence="11 15" id="KW-0255">Endonuclease</keyword>
<dbReference type="EC" id="3.1.26.3" evidence="15"/>
<protein>
    <recommendedName>
        <fullName evidence="15">Ribonuclease 3</fullName>
        <ecNumber evidence="15">3.1.26.3</ecNumber>
    </recommendedName>
    <alternativeName>
        <fullName evidence="15">Ribonuclease III</fullName>
        <shortName evidence="15">RNase III</shortName>
    </alternativeName>
</protein>
<feature type="compositionally biased region" description="Low complexity" evidence="16">
    <location>
        <begin position="270"/>
        <end position="284"/>
    </location>
</feature>
<dbReference type="FunFam" id="1.10.1520.10:FF:000001">
    <property type="entry name" value="Ribonuclease 3"/>
    <property type="match status" value="1"/>
</dbReference>
<dbReference type="NCBIfam" id="TIGR02191">
    <property type="entry name" value="RNaseIII"/>
    <property type="match status" value="1"/>
</dbReference>
<evidence type="ECO:0000256" key="6">
    <source>
        <dbReference type="ARBA" id="ARBA00022552"/>
    </source>
</evidence>
<feature type="domain" description="DRBM" evidence="17">
    <location>
        <begin position="167"/>
        <end position="235"/>
    </location>
</feature>
<proteinExistence type="inferred from homology"/>
<keyword evidence="14 15" id="KW-0694">RNA-binding</keyword>
<evidence type="ECO:0000259" key="18">
    <source>
        <dbReference type="PROSITE" id="PS50142"/>
    </source>
</evidence>
<dbReference type="Pfam" id="PF00035">
    <property type="entry name" value="dsrm"/>
    <property type="match status" value="1"/>
</dbReference>
<comment type="catalytic activity">
    <reaction evidence="1 15">
        <text>Endonucleolytic cleavage to 5'-phosphomonoester.</text>
        <dbReference type="EC" id="3.1.26.3"/>
    </reaction>
</comment>
<comment type="similarity">
    <text evidence="3">Belongs to the ribonuclease III family.</text>
</comment>
<feature type="active site" evidence="15">
    <location>
        <position position="54"/>
    </location>
</feature>
<feature type="binding site" evidence="15">
    <location>
        <position position="126"/>
    </location>
    <ligand>
        <name>Mg(2+)</name>
        <dbReference type="ChEBI" id="CHEBI:18420"/>
    </ligand>
</feature>
<keyword evidence="12 15" id="KW-0378">Hydrolase</keyword>
<sequence length="316" mass="32680">MTKDKRRRPPITHLEAAFGVAMDPELLERALTHRSFAYENGGLPTNERLEFLGDSVLGVVITTALFHNHPDLPEGQLAKLRASVVNMRALADVARRLGPAGLGPYLLLGKGEESTGGRDKASILADTLEALLGAIYLQYGLDTVAIVIHRLFDPLMAESAGRGAALDWKTSLQELTAALGLGVPEYRIDEAGPDHAKTFTAWVVVAGRKYGGSDGRSKKEAEQRAAEAAWRTLSDQGEEDVEPASAAAPVAAVDGHGPAVGAEVELGVGTDATGGVDAGVGPVDGPERDAAPTAEPAARSRTAPAGGSAGGAGTPS</sequence>
<comment type="function">
    <text evidence="15">Digests double-stranded RNA. Involved in the processing of primary rRNA transcript to yield the immediate precursors to the large and small rRNAs (23S and 16S). Processes some mRNAs, and tRNAs when they are encoded in the rRNA operon. Processes pre-crRNA and tracrRNA of type II CRISPR loci if present in the organism.</text>
</comment>
<feature type="binding site" evidence="15">
    <location>
        <position position="50"/>
    </location>
    <ligand>
        <name>Mg(2+)</name>
        <dbReference type="ChEBI" id="CHEBI:18420"/>
    </ligand>
</feature>
<keyword evidence="20" id="KW-1185">Reference proteome</keyword>
<keyword evidence="10 15" id="KW-0479">Metal-binding</keyword>
<evidence type="ECO:0000256" key="16">
    <source>
        <dbReference type="SAM" id="MobiDB-lite"/>
    </source>
</evidence>
<dbReference type="Proteomes" id="UP000649753">
    <property type="component" value="Unassembled WGS sequence"/>
</dbReference>
<dbReference type="SUPFAM" id="SSF54768">
    <property type="entry name" value="dsRNA-binding domain-like"/>
    <property type="match status" value="1"/>
</dbReference>
<dbReference type="Gene3D" id="1.10.1520.10">
    <property type="entry name" value="Ribonuclease III domain"/>
    <property type="match status" value="1"/>
</dbReference>
<comment type="cofactor">
    <cofactor evidence="15">
        <name>Mg(2+)</name>
        <dbReference type="ChEBI" id="CHEBI:18420"/>
    </cofactor>
</comment>
<evidence type="ECO:0000256" key="11">
    <source>
        <dbReference type="ARBA" id="ARBA00022759"/>
    </source>
</evidence>
<feature type="region of interest" description="Disordered" evidence="16">
    <location>
        <begin position="270"/>
        <end position="316"/>
    </location>
</feature>
<evidence type="ECO:0000313" key="19">
    <source>
        <dbReference type="EMBL" id="MBE1487798.1"/>
    </source>
</evidence>
<dbReference type="SMART" id="SM00535">
    <property type="entry name" value="RIBOc"/>
    <property type="match status" value="1"/>
</dbReference>
<feature type="compositionally biased region" description="Basic and acidic residues" evidence="16">
    <location>
        <begin position="215"/>
        <end position="225"/>
    </location>
</feature>
<evidence type="ECO:0000256" key="8">
    <source>
        <dbReference type="ARBA" id="ARBA00022694"/>
    </source>
</evidence>
<dbReference type="Gene3D" id="3.30.160.20">
    <property type="match status" value="1"/>
</dbReference>
<dbReference type="GO" id="GO:0042802">
    <property type="term" value="F:identical protein binding"/>
    <property type="evidence" value="ECO:0007669"/>
    <property type="project" value="UniProtKB-ARBA"/>
</dbReference>
<dbReference type="InterPro" id="IPR036389">
    <property type="entry name" value="RNase_III_sf"/>
</dbReference>
<dbReference type="GO" id="GO:0008033">
    <property type="term" value="P:tRNA processing"/>
    <property type="evidence" value="ECO:0007669"/>
    <property type="project" value="UniProtKB-KW"/>
</dbReference>
<evidence type="ECO:0000256" key="5">
    <source>
        <dbReference type="ARBA" id="ARBA00022490"/>
    </source>
</evidence>
<keyword evidence="7 15" id="KW-0507">mRNA processing</keyword>
<dbReference type="InterPro" id="IPR014720">
    <property type="entry name" value="dsRBD_dom"/>
</dbReference>
<feature type="domain" description="RNase III" evidence="18">
    <location>
        <begin position="11"/>
        <end position="140"/>
    </location>
</feature>
<dbReference type="PROSITE" id="PS50142">
    <property type="entry name" value="RNASE_3_2"/>
    <property type="match status" value="1"/>
</dbReference>
<feature type="active site" evidence="15">
    <location>
        <position position="129"/>
    </location>
</feature>
<dbReference type="GO" id="GO:0046872">
    <property type="term" value="F:metal ion binding"/>
    <property type="evidence" value="ECO:0007669"/>
    <property type="project" value="UniProtKB-KW"/>
</dbReference>
<keyword evidence="5 15" id="KW-0963">Cytoplasm</keyword>
<evidence type="ECO:0000256" key="10">
    <source>
        <dbReference type="ARBA" id="ARBA00022723"/>
    </source>
</evidence>
<dbReference type="InterPro" id="IPR011907">
    <property type="entry name" value="RNase_III"/>
</dbReference>
<evidence type="ECO:0000256" key="2">
    <source>
        <dbReference type="ARBA" id="ARBA00004496"/>
    </source>
</evidence>
<comment type="subcellular location">
    <subcellularLocation>
        <location evidence="2 15">Cytoplasm</location>
    </subcellularLocation>
</comment>
<evidence type="ECO:0000256" key="4">
    <source>
        <dbReference type="ARBA" id="ARBA00011738"/>
    </source>
</evidence>
<evidence type="ECO:0000256" key="1">
    <source>
        <dbReference type="ARBA" id="ARBA00000109"/>
    </source>
</evidence>
<dbReference type="GO" id="GO:0006397">
    <property type="term" value="P:mRNA processing"/>
    <property type="evidence" value="ECO:0007669"/>
    <property type="project" value="UniProtKB-UniRule"/>
</dbReference>
<dbReference type="PANTHER" id="PTHR11207">
    <property type="entry name" value="RIBONUCLEASE III"/>
    <property type="match status" value="1"/>
</dbReference>
<evidence type="ECO:0000256" key="9">
    <source>
        <dbReference type="ARBA" id="ARBA00022722"/>
    </source>
</evidence>
<dbReference type="SMART" id="SM00358">
    <property type="entry name" value="DSRM"/>
    <property type="match status" value="1"/>
</dbReference>
<accession>A0A927QZN6</accession>
<keyword evidence="13 15" id="KW-0460">Magnesium</keyword>
<keyword evidence="9 15" id="KW-0540">Nuclease</keyword>
<dbReference type="GO" id="GO:0005737">
    <property type="term" value="C:cytoplasm"/>
    <property type="evidence" value="ECO:0007669"/>
    <property type="project" value="UniProtKB-SubCell"/>
</dbReference>
<organism evidence="19 20">
    <name type="scientific">Plantactinospora soyae</name>
    <dbReference type="NCBI Taxonomy" id="1544732"/>
    <lineage>
        <taxon>Bacteria</taxon>
        <taxon>Bacillati</taxon>
        <taxon>Actinomycetota</taxon>
        <taxon>Actinomycetes</taxon>
        <taxon>Micromonosporales</taxon>
        <taxon>Micromonosporaceae</taxon>
        <taxon>Plantactinospora</taxon>
    </lineage>
</organism>
<comment type="subunit">
    <text evidence="4 15">Homodimer.</text>
</comment>
<evidence type="ECO:0000313" key="20">
    <source>
        <dbReference type="Proteomes" id="UP000649753"/>
    </source>
</evidence>
<gene>
    <name evidence="15" type="primary">rnc</name>
    <name evidence="19" type="ORF">H4W31_003436</name>
</gene>
<dbReference type="PANTHER" id="PTHR11207:SF0">
    <property type="entry name" value="RIBONUCLEASE 3"/>
    <property type="match status" value="1"/>
</dbReference>
<evidence type="ECO:0000256" key="7">
    <source>
        <dbReference type="ARBA" id="ARBA00022664"/>
    </source>
</evidence>
<evidence type="ECO:0000259" key="17">
    <source>
        <dbReference type="PROSITE" id="PS50137"/>
    </source>
</evidence>
<dbReference type="EMBL" id="JADBEB010000001">
    <property type="protein sequence ID" value="MBE1487798.1"/>
    <property type="molecule type" value="Genomic_DNA"/>
</dbReference>
<comment type="caution">
    <text evidence="19">The sequence shown here is derived from an EMBL/GenBank/DDBJ whole genome shotgun (WGS) entry which is preliminary data.</text>
</comment>
<evidence type="ECO:0000256" key="14">
    <source>
        <dbReference type="ARBA" id="ARBA00022884"/>
    </source>
</evidence>
<dbReference type="CDD" id="cd10845">
    <property type="entry name" value="DSRM_RNAse_III_family"/>
    <property type="match status" value="1"/>
</dbReference>
<dbReference type="GO" id="GO:0010468">
    <property type="term" value="P:regulation of gene expression"/>
    <property type="evidence" value="ECO:0007669"/>
    <property type="project" value="TreeGrafter"/>
</dbReference>
<dbReference type="AlphaFoldDB" id="A0A927QZN6"/>
<dbReference type="Pfam" id="PF14622">
    <property type="entry name" value="Ribonucleas_3_3"/>
    <property type="match status" value="1"/>
</dbReference>
<dbReference type="GO" id="GO:0006364">
    <property type="term" value="P:rRNA processing"/>
    <property type="evidence" value="ECO:0007669"/>
    <property type="project" value="UniProtKB-UniRule"/>
</dbReference>
<dbReference type="InterPro" id="IPR000999">
    <property type="entry name" value="RNase_III_dom"/>
</dbReference>
<evidence type="ECO:0000256" key="3">
    <source>
        <dbReference type="ARBA" id="ARBA00010183"/>
    </source>
</evidence>
<feature type="binding site" evidence="15">
    <location>
        <position position="129"/>
    </location>
    <ligand>
        <name>Mg(2+)</name>
        <dbReference type="ChEBI" id="CHEBI:18420"/>
    </ligand>
</feature>
<feature type="compositionally biased region" description="Low complexity" evidence="16">
    <location>
        <begin position="296"/>
        <end position="306"/>
    </location>
</feature>
<reference evidence="19" key="1">
    <citation type="submission" date="2020-10" db="EMBL/GenBank/DDBJ databases">
        <title>Sequencing the genomes of 1000 actinobacteria strains.</title>
        <authorList>
            <person name="Klenk H.-P."/>
        </authorList>
    </citation>
    <scope>NUCLEOTIDE SEQUENCE</scope>
    <source>
        <strain evidence="19">DSM 46832</strain>
    </source>
</reference>
<dbReference type="PROSITE" id="PS50137">
    <property type="entry name" value="DS_RBD"/>
    <property type="match status" value="1"/>
</dbReference>
<name>A0A927QZN6_9ACTN</name>
<keyword evidence="15" id="KW-0699">rRNA-binding</keyword>
<keyword evidence="8 15" id="KW-0819">tRNA processing</keyword>
<feature type="compositionally biased region" description="Gly residues" evidence="16">
    <location>
        <begin position="307"/>
        <end position="316"/>
    </location>
</feature>
<feature type="region of interest" description="Disordered" evidence="16">
    <location>
        <begin position="211"/>
        <end position="248"/>
    </location>
</feature>
<keyword evidence="6 15" id="KW-0698">rRNA processing</keyword>
<dbReference type="CDD" id="cd00593">
    <property type="entry name" value="RIBOc"/>
    <property type="match status" value="1"/>
</dbReference>
<dbReference type="GO" id="GO:0019843">
    <property type="term" value="F:rRNA binding"/>
    <property type="evidence" value="ECO:0007669"/>
    <property type="project" value="UniProtKB-KW"/>
</dbReference>
<dbReference type="SUPFAM" id="SSF69065">
    <property type="entry name" value="RNase III domain-like"/>
    <property type="match status" value="1"/>
</dbReference>
<dbReference type="GO" id="GO:0003725">
    <property type="term" value="F:double-stranded RNA binding"/>
    <property type="evidence" value="ECO:0007669"/>
    <property type="project" value="TreeGrafter"/>
</dbReference>
<evidence type="ECO:0000256" key="12">
    <source>
        <dbReference type="ARBA" id="ARBA00022801"/>
    </source>
</evidence>
<evidence type="ECO:0000256" key="13">
    <source>
        <dbReference type="ARBA" id="ARBA00022842"/>
    </source>
</evidence>
<evidence type="ECO:0000256" key="15">
    <source>
        <dbReference type="HAMAP-Rule" id="MF_00104"/>
    </source>
</evidence>
<dbReference type="PROSITE" id="PS00517">
    <property type="entry name" value="RNASE_3_1"/>
    <property type="match status" value="1"/>
</dbReference>
<dbReference type="FunFam" id="3.30.160.20:FF:000003">
    <property type="entry name" value="Ribonuclease 3"/>
    <property type="match status" value="1"/>
</dbReference>
<dbReference type="GO" id="GO:0004525">
    <property type="term" value="F:ribonuclease III activity"/>
    <property type="evidence" value="ECO:0007669"/>
    <property type="project" value="UniProtKB-UniRule"/>
</dbReference>